<keyword evidence="2" id="KW-1185">Reference proteome</keyword>
<name>A0ACC0XMY2_9ROSI</name>
<dbReference type="EMBL" id="CM047747">
    <property type="protein sequence ID" value="KAJ0018944.1"/>
    <property type="molecule type" value="Genomic_DNA"/>
</dbReference>
<comment type="caution">
    <text evidence="1">The sequence shown here is derived from an EMBL/GenBank/DDBJ whole genome shotgun (WGS) entry which is preliminary data.</text>
</comment>
<evidence type="ECO:0000313" key="1">
    <source>
        <dbReference type="EMBL" id="KAJ0018944.1"/>
    </source>
</evidence>
<evidence type="ECO:0000313" key="2">
    <source>
        <dbReference type="Proteomes" id="UP001163603"/>
    </source>
</evidence>
<proteinExistence type="predicted"/>
<gene>
    <name evidence="1" type="ORF">Pint_10511</name>
</gene>
<protein>
    <submittedName>
        <fullName evidence="1">Uncharacterized protein</fullName>
    </submittedName>
</protein>
<sequence length="272" mass="31001">MGAKSMLKWSKQITPAQVVQLIRAEKDVNKALVIFDSATAEYANGFKHDEATFGLMISRLVSANHFKQAEDLLDRMKKESCNIKENVLLSICRGYGRVHRPVDAIRVFHRMKEFECEPTEKSYVTVFDILVEETHKFQEAANFLDEMVLQGISPNRLTWSLHARIHNTVVQGLCKSDANRAFQVYLSMRTRGISIEAGTYGFLITCFCKKGDLHKAARIVDEMVLDGCVPDEGTWSVVVSGFWDRQKVRQAAQVELINKFVEHEEDIRNQDA</sequence>
<reference evidence="2" key="1">
    <citation type="journal article" date="2023" name="G3 (Bethesda)">
        <title>Genome assembly and association tests identify interacting loci associated with vigor, precocity, and sex in interspecific pistachio rootstocks.</title>
        <authorList>
            <person name="Palmer W."/>
            <person name="Jacygrad E."/>
            <person name="Sagayaradj S."/>
            <person name="Cavanaugh K."/>
            <person name="Han R."/>
            <person name="Bertier L."/>
            <person name="Beede B."/>
            <person name="Kafkas S."/>
            <person name="Golino D."/>
            <person name="Preece J."/>
            <person name="Michelmore R."/>
        </authorList>
    </citation>
    <scope>NUCLEOTIDE SEQUENCE [LARGE SCALE GENOMIC DNA]</scope>
</reference>
<accession>A0ACC0XMY2</accession>
<dbReference type="Proteomes" id="UP001163603">
    <property type="component" value="Chromosome 12"/>
</dbReference>
<organism evidence="1 2">
    <name type="scientific">Pistacia integerrima</name>
    <dbReference type="NCBI Taxonomy" id="434235"/>
    <lineage>
        <taxon>Eukaryota</taxon>
        <taxon>Viridiplantae</taxon>
        <taxon>Streptophyta</taxon>
        <taxon>Embryophyta</taxon>
        <taxon>Tracheophyta</taxon>
        <taxon>Spermatophyta</taxon>
        <taxon>Magnoliopsida</taxon>
        <taxon>eudicotyledons</taxon>
        <taxon>Gunneridae</taxon>
        <taxon>Pentapetalae</taxon>
        <taxon>rosids</taxon>
        <taxon>malvids</taxon>
        <taxon>Sapindales</taxon>
        <taxon>Anacardiaceae</taxon>
        <taxon>Pistacia</taxon>
    </lineage>
</organism>